<sequence length="227" mass="23926">MSCCFDLVIFDCDGVLIDSEILAIEAEVRVFTRHGLPVDAAFILDHCTGLSWKSELAFMEAWFKVTLPPGISAEAAQETESLLEARLVAIGGIEAVLDGLTIPACVASSSTPERLRLSLGKVGLYARFAPHIFSSTMVQNGKPAPDLFLYAAREMQAAPDRCVVIEDSVHGVHAAKAAGMTAIGFTGGSHCRSGHAQRLLEAGADRVIGGHDALAPALACPAVRARG</sequence>
<keyword evidence="5" id="KW-0378">Hydrolase</keyword>
<proteinExistence type="inferred from homology"/>
<dbReference type="InterPro" id="IPR023214">
    <property type="entry name" value="HAD_sf"/>
</dbReference>
<comment type="cofactor">
    <cofactor evidence="1">
        <name>Mg(2+)</name>
        <dbReference type="ChEBI" id="CHEBI:18420"/>
    </cofactor>
</comment>
<dbReference type="GO" id="GO:0016787">
    <property type="term" value="F:hydrolase activity"/>
    <property type="evidence" value="ECO:0007669"/>
    <property type="project" value="UniProtKB-KW"/>
</dbReference>
<dbReference type="InterPro" id="IPR023198">
    <property type="entry name" value="PGP-like_dom2"/>
</dbReference>
<dbReference type="SFLD" id="SFLDG01129">
    <property type="entry name" value="C1.5:_HAD__Beta-PGM__Phosphata"/>
    <property type="match status" value="1"/>
</dbReference>
<dbReference type="InterPro" id="IPR006439">
    <property type="entry name" value="HAD-SF_hydro_IA"/>
</dbReference>
<comment type="caution">
    <text evidence="5">The sequence shown here is derived from an EMBL/GenBank/DDBJ whole genome shotgun (WGS) entry which is preliminary data.</text>
</comment>
<evidence type="ECO:0000256" key="4">
    <source>
        <dbReference type="ARBA" id="ARBA00022842"/>
    </source>
</evidence>
<accession>A0ABU0YPY1</accession>
<dbReference type="Gene3D" id="3.40.50.1000">
    <property type="entry name" value="HAD superfamily/HAD-like"/>
    <property type="match status" value="1"/>
</dbReference>
<dbReference type="NCBIfam" id="TIGR01509">
    <property type="entry name" value="HAD-SF-IA-v3"/>
    <property type="match status" value="1"/>
</dbReference>
<keyword evidence="4" id="KW-0460">Magnesium</keyword>
<keyword evidence="6" id="KW-1185">Reference proteome</keyword>
<dbReference type="PANTHER" id="PTHR46193">
    <property type="entry name" value="6-PHOSPHOGLUCONATE PHOSPHATASE"/>
    <property type="match status" value="1"/>
</dbReference>
<dbReference type="RefSeq" id="WP_379958180.1">
    <property type="nucleotide sequence ID" value="NZ_JAUYVI010000006.1"/>
</dbReference>
<comment type="similarity">
    <text evidence="2">Belongs to the HAD-like hydrolase superfamily. CbbY/CbbZ/Gph/YieH family.</text>
</comment>
<evidence type="ECO:0000313" key="5">
    <source>
        <dbReference type="EMBL" id="MDQ7249786.1"/>
    </source>
</evidence>
<dbReference type="Pfam" id="PF00702">
    <property type="entry name" value="Hydrolase"/>
    <property type="match status" value="1"/>
</dbReference>
<dbReference type="SUPFAM" id="SSF56784">
    <property type="entry name" value="HAD-like"/>
    <property type="match status" value="1"/>
</dbReference>
<name>A0ABU0YPY1_9PROT</name>
<dbReference type="EC" id="3.1.3.-" evidence="5"/>
<dbReference type="Gene3D" id="1.10.150.240">
    <property type="entry name" value="Putative phosphatase, domain 2"/>
    <property type="match status" value="1"/>
</dbReference>
<organism evidence="5 6">
    <name type="scientific">Dongia sedimenti</name>
    <dbReference type="NCBI Taxonomy" id="3064282"/>
    <lineage>
        <taxon>Bacteria</taxon>
        <taxon>Pseudomonadati</taxon>
        <taxon>Pseudomonadota</taxon>
        <taxon>Alphaproteobacteria</taxon>
        <taxon>Rhodospirillales</taxon>
        <taxon>Dongiaceae</taxon>
        <taxon>Dongia</taxon>
    </lineage>
</organism>
<dbReference type="EMBL" id="JAUYVI010000006">
    <property type="protein sequence ID" value="MDQ7249786.1"/>
    <property type="molecule type" value="Genomic_DNA"/>
</dbReference>
<dbReference type="SFLD" id="SFLDS00003">
    <property type="entry name" value="Haloacid_Dehalogenase"/>
    <property type="match status" value="1"/>
</dbReference>
<dbReference type="InterPro" id="IPR036412">
    <property type="entry name" value="HAD-like_sf"/>
</dbReference>
<evidence type="ECO:0000256" key="2">
    <source>
        <dbReference type="ARBA" id="ARBA00006171"/>
    </source>
</evidence>
<gene>
    <name evidence="5" type="ORF">Q8A70_19005</name>
</gene>
<evidence type="ECO:0000256" key="3">
    <source>
        <dbReference type="ARBA" id="ARBA00022723"/>
    </source>
</evidence>
<evidence type="ECO:0000256" key="1">
    <source>
        <dbReference type="ARBA" id="ARBA00001946"/>
    </source>
</evidence>
<protein>
    <submittedName>
        <fullName evidence="5">HAD family hydrolase</fullName>
        <ecNumber evidence="5">3.1.3.-</ecNumber>
    </submittedName>
</protein>
<dbReference type="PANTHER" id="PTHR46193:SF10">
    <property type="entry name" value="6-PHOSPHOGLUCONATE PHOSPHATASE"/>
    <property type="match status" value="1"/>
</dbReference>
<dbReference type="InterPro" id="IPR051600">
    <property type="entry name" value="Beta-PGM-like"/>
</dbReference>
<dbReference type="CDD" id="cd07526">
    <property type="entry name" value="HAD_BPGM_like"/>
    <property type="match status" value="1"/>
</dbReference>
<keyword evidence="3" id="KW-0479">Metal-binding</keyword>
<evidence type="ECO:0000313" key="6">
    <source>
        <dbReference type="Proteomes" id="UP001230156"/>
    </source>
</evidence>
<dbReference type="Proteomes" id="UP001230156">
    <property type="component" value="Unassembled WGS sequence"/>
</dbReference>
<dbReference type="SFLD" id="SFLDG01135">
    <property type="entry name" value="C1.5.6:_HAD__Beta-PGM__Phospha"/>
    <property type="match status" value="1"/>
</dbReference>
<reference evidence="6" key="1">
    <citation type="submission" date="2023-08" db="EMBL/GenBank/DDBJ databases">
        <title>Rhodospirillaceae gen. nov., a novel taxon isolated from the Yangtze River Yuezi River estuary sludge.</title>
        <authorList>
            <person name="Ruan L."/>
        </authorList>
    </citation>
    <scope>NUCLEOTIDE SEQUENCE [LARGE SCALE GENOMIC DNA]</scope>
    <source>
        <strain evidence="6">R-7</strain>
    </source>
</reference>